<dbReference type="Gene3D" id="2.60.120.10">
    <property type="entry name" value="Jelly Rolls"/>
    <property type="match status" value="1"/>
</dbReference>
<proteinExistence type="predicted"/>
<dbReference type="AlphaFoldDB" id="A0AAV8ZB69"/>
<dbReference type="Pfam" id="PF13621">
    <property type="entry name" value="Cupin_8"/>
    <property type="match status" value="1"/>
</dbReference>
<dbReference type="Proteomes" id="UP001162162">
    <property type="component" value="Unassembled WGS sequence"/>
</dbReference>
<dbReference type="EMBL" id="JAPWTK010000007">
    <property type="protein sequence ID" value="KAJ8960799.1"/>
    <property type="molecule type" value="Genomic_DNA"/>
</dbReference>
<dbReference type="InterPro" id="IPR014710">
    <property type="entry name" value="RmlC-like_jellyroll"/>
</dbReference>
<protein>
    <recommendedName>
        <fullName evidence="1">JmjC domain-containing protein</fullName>
    </recommendedName>
</protein>
<reference evidence="2" key="1">
    <citation type="journal article" date="2023" name="Insect Mol. Biol.">
        <title>Genome sequencing provides insights into the evolution of gene families encoding plant cell wall-degrading enzymes in longhorned beetles.</title>
        <authorList>
            <person name="Shin N.R."/>
            <person name="Okamura Y."/>
            <person name="Kirsch R."/>
            <person name="Pauchet Y."/>
        </authorList>
    </citation>
    <scope>NUCLEOTIDE SEQUENCE</scope>
    <source>
        <strain evidence="2">AMC_N1</strain>
    </source>
</reference>
<evidence type="ECO:0000313" key="3">
    <source>
        <dbReference type="Proteomes" id="UP001162162"/>
    </source>
</evidence>
<comment type="caution">
    <text evidence="2">The sequence shown here is derived from an EMBL/GenBank/DDBJ whole genome shotgun (WGS) entry which is preliminary data.</text>
</comment>
<accession>A0AAV8ZB69</accession>
<evidence type="ECO:0000313" key="2">
    <source>
        <dbReference type="EMBL" id="KAJ8960799.1"/>
    </source>
</evidence>
<dbReference type="InterPro" id="IPR003347">
    <property type="entry name" value="JmjC_dom"/>
</dbReference>
<keyword evidence="3" id="KW-1185">Reference proteome</keyword>
<dbReference type="SMART" id="SM00558">
    <property type="entry name" value="JmjC"/>
    <property type="match status" value="1"/>
</dbReference>
<feature type="domain" description="JmjC" evidence="1">
    <location>
        <begin position="115"/>
        <end position="294"/>
    </location>
</feature>
<dbReference type="SUPFAM" id="SSF51197">
    <property type="entry name" value="Clavaminate synthase-like"/>
    <property type="match status" value="1"/>
</dbReference>
<organism evidence="2 3">
    <name type="scientific">Aromia moschata</name>
    <dbReference type="NCBI Taxonomy" id="1265417"/>
    <lineage>
        <taxon>Eukaryota</taxon>
        <taxon>Metazoa</taxon>
        <taxon>Ecdysozoa</taxon>
        <taxon>Arthropoda</taxon>
        <taxon>Hexapoda</taxon>
        <taxon>Insecta</taxon>
        <taxon>Pterygota</taxon>
        <taxon>Neoptera</taxon>
        <taxon>Endopterygota</taxon>
        <taxon>Coleoptera</taxon>
        <taxon>Polyphaga</taxon>
        <taxon>Cucujiformia</taxon>
        <taxon>Chrysomeloidea</taxon>
        <taxon>Cerambycidae</taxon>
        <taxon>Cerambycinae</taxon>
        <taxon>Callichromatini</taxon>
        <taxon>Aromia</taxon>
    </lineage>
</organism>
<gene>
    <name evidence="2" type="ORF">NQ318_020095</name>
</gene>
<dbReference type="InterPro" id="IPR041667">
    <property type="entry name" value="Cupin_8"/>
</dbReference>
<evidence type="ECO:0000259" key="1">
    <source>
        <dbReference type="PROSITE" id="PS51184"/>
    </source>
</evidence>
<dbReference type="PANTHER" id="PTHR12461">
    <property type="entry name" value="HYPOXIA-INDUCIBLE FACTOR 1 ALPHA INHIBITOR-RELATED"/>
    <property type="match status" value="1"/>
</dbReference>
<dbReference type="PROSITE" id="PS51184">
    <property type="entry name" value="JMJC"/>
    <property type="match status" value="1"/>
</dbReference>
<sequence>MDERIQEALSVLHSESTADLVHTHPKVAEVQIEDPNSWPLQFYREYVSKNLPVVANYTRKERDCGLTPNGLADGLNVIDGEETFVLPEEKDMPMKYFLQLLKEKKENYICYIQKQNSNLTEDFRELLEDIDAEVNWASKAFDKEPDAVNFWMGDSRAVTSMHKDPYENIYCVMEGHKDFILIPPTDLPYIPYKNYPVKRYRNVSTSRFDVEEVPGGRISWIAVDPLNEKESLDSYPQFEKAHVYSVRVGKGDMLYLPSLWFHHVRQSHECVAVNYWYDMEFDVKYCYYKMLENLCGR</sequence>
<name>A0AAV8ZB69_9CUCU</name>
<dbReference type="PANTHER" id="PTHR12461:SF99">
    <property type="entry name" value="BIFUNCTIONAL PEPTIDASE AND (3S)-LYSYL HYDROXYLASE JMJD7"/>
    <property type="match status" value="1"/>
</dbReference>